<dbReference type="GO" id="GO:0016740">
    <property type="term" value="F:transferase activity"/>
    <property type="evidence" value="ECO:0007669"/>
    <property type="project" value="UniProtKB-UniRule"/>
</dbReference>
<evidence type="ECO:0000256" key="9">
    <source>
        <dbReference type="ARBA" id="ARBA00048540"/>
    </source>
</evidence>
<proteinExistence type="inferred from homology"/>
<name>A0A2M7G347_9BACT</name>
<evidence type="ECO:0000256" key="10">
    <source>
        <dbReference type="PIRNR" id="PIRNR006268"/>
    </source>
</evidence>
<evidence type="ECO:0000256" key="2">
    <source>
        <dbReference type="ARBA" id="ARBA00016337"/>
    </source>
</evidence>
<keyword evidence="5 10" id="KW-0479">Metal-binding</keyword>
<feature type="binding site" evidence="11">
    <location>
        <position position="307"/>
    </location>
    <ligand>
        <name>Mg(2+)</name>
        <dbReference type="ChEBI" id="CHEBI:18420"/>
    </ligand>
</feature>
<comment type="catalytic activity">
    <reaction evidence="9 10">
        <text>L-threonyl-[protein] + FAD = FMN-L-threonyl-[protein] + AMP + H(+)</text>
        <dbReference type="Rhea" id="RHEA:36847"/>
        <dbReference type="Rhea" id="RHEA-COMP:11060"/>
        <dbReference type="Rhea" id="RHEA-COMP:11061"/>
        <dbReference type="ChEBI" id="CHEBI:15378"/>
        <dbReference type="ChEBI" id="CHEBI:30013"/>
        <dbReference type="ChEBI" id="CHEBI:57692"/>
        <dbReference type="ChEBI" id="CHEBI:74257"/>
        <dbReference type="ChEBI" id="CHEBI:456215"/>
        <dbReference type="EC" id="2.7.1.180"/>
    </reaction>
</comment>
<feature type="binding site" evidence="11">
    <location>
        <position position="194"/>
    </location>
    <ligand>
        <name>Mg(2+)</name>
        <dbReference type="ChEBI" id="CHEBI:18420"/>
    </ligand>
</feature>
<evidence type="ECO:0000256" key="5">
    <source>
        <dbReference type="ARBA" id="ARBA00022723"/>
    </source>
</evidence>
<dbReference type="SUPFAM" id="SSF143631">
    <property type="entry name" value="ApbE-like"/>
    <property type="match status" value="1"/>
</dbReference>
<evidence type="ECO:0000256" key="8">
    <source>
        <dbReference type="ARBA" id="ARBA00031306"/>
    </source>
</evidence>
<evidence type="ECO:0000256" key="7">
    <source>
        <dbReference type="ARBA" id="ARBA00022842"/>
    </source>
</evidence>
<evidence type="ECO:0000256" key="6">
    <source>
        <dbReference type="ARBA" id="ARBA00022827"/>
    </source>
</evidence>
<comment type="similarity">
    <text evidence="10">Belongs to the ApbE family.</text>
</comment>
<evidence type="ECO:0000256" key="1">
    <source>
        <dbReference type="ARBA" id="ARBA00011955"/>
    </source>
</evidence>
<organism evidence="12 13">
    <name type="scientific">bacterium (Candidatus Blackallbacteria) CG17_big_fil_post_rev_8_21_14_2_50_48_46</name>
    <dbReference type="NCBI Taxonomy" id="2014261"/>
    <lineage>
        <taxon>Bacteria</taxon>
        <taxon>Candidatus Blackallbacteria</taxon>
    </lineage>
</organism>
<dbReference type="PIRSF" id="PIRSF006268">
    <property type="entry name" value="ApbE"/>
    <property type="match status" value="1"/>
</dbReference>
<dbReference type="Gene3D" id="3.10.520.10">
    <property type="entry name" value="ApbE-like domains"/>
    <property type="match status" value="1"/>
</dbReference>
<dbReference type="Pfam" id="PF02424">
    <property type="entry name" value="ApbE"/>
    <property type="match status" value="1"/>
</dbReference>
<reference evidence="12 13" key="1">
    <citation type="submission" date="2017-09" db="EMBL/GenBank/DDBJ databases">
        <title>Depth-based differentiation of microbial function through sediment-hosted aquifers and enrichment of novel symbionts in the deep terrestrial subsurface.</title>
        <authorList>
            <person name="Probst A.J."/>
            <person name="Ladd B."/>
            <person name="Jarett J.K."/>
            <person name="Geller-Mcgrath D.E."/>
            <person name="Sieber C.M."/>
            <person name="Emerson J.B."/>
            <person name="Anantharaman K."/>
            <person name="Thomas B.C."/>
            <person name="Malmstrom R."/>
            <person name="Stieglmeier M."/>
            <person name="Klingl A."/>
            <person name="Woyke T."/>
            <person name="Ryan C.M."/>
            <person name="Banfield J.F."/>
        </authorList>
    </citation>
    <scope>NUCLEOTIDE SEQUENCE [LARGE SCALE GENOMIC DNA]</scope>
    <source>
        <strain evidence="12">CG17_big_fil_post_rev_8_21_14_2_50_48_46</strain>
    </source>
</reference>
<gene>
    <name evidence="12" type="ORF">COW36_14095</name>
</gene>
<dbReference type="EC" id="2.7.1.180" evidence="1 10"/>
<evidence type="ECO:0000256" key="3">
    <source>
        <dbReference type="ARBA" id="ARBA00022630"/>
    </source>
</evidence>
<protein>
    <recommendedName>
        <fullName evidence="2 10">FAD:protein FMN transferase</fullName>
        <ecNumber evidence="1 10">2.7.1.180</ecNumber>
    </recommendedName>
    <alternativeName>
        <fullName evidence="8 10">Flavin transferase</fullName>
    </alternativeName>
</protein>
<comment type="cofactor">
    <cofactor evidence="11">
        <name>Mg(2+)</name>
        <dbReference type="ChEBI" id="CHEBI:18420"/>
    </cofactor>
    <cofactor evidence="11">
        <name>Mn(2+)</name>
        <dbReference type="ChEBI" id="CHEBI:29035"/>
    </cofactor>
    <text evidence="11">Magnesium. Can also use manganese.</text>
</comment>
<keyword evidence="4 10" id="KW-0808">Transferase</keyword>
<keyword evidence="6 10" id="KW-0274">FAD</keyword>
<keyword evidence="7 10" id="KW-0460">Magnesium</keyword>
<dbReference type="PANTHER" id="PTHR30040:SF2">
    <property type="entry name" value="FAD:PROTEIN FMN TRANSFERASE"/>
    <property type="match status" value="1"/>
</dbReference>
<dbReference type="PANTHER" id="PTHR30040">
    <property type="entry name" value="THIAMINE BIOSYNTHESIS LIPOPROTEIN APBE"/>
    <property type="match status" value="1"/>
</dbReference>
<dbReference type="AlphaFoldDB" id="A0A2M7G347"/>
<sequence>MKNAWFKKTNHLLKQGLLGGLLLLSGYPNVESQAQPSSKPKEAPLTLVQRMGYSMGSLFKIMLYSPNPEQGGQLAEKALALIQAQDDLLSDWKNNSELMRVLPQAWPHPSPISNPLYEALIEALHYNQISQQAFDISVGPLLSLWGFRGGGFSIPSPKALEQTLKAVGSDKIKLYSDPPRLQLLAPGMKLDFGGIGKGRALDLAGAYLRQQGIQSAALSCDSSSLFIGAPPNSPRGWPVGIKAPDQSEAILKGLWLQDQALSSSGDNQQFFEKEGIRYSHILDPRSGWPAPYRGSMTVLAASAAQADALSTALLILKPEEGKLLAQQEQIQAFRVWGFEANWQIEIINAQSLPQSNTAPVFQGHL</sequence>
<evidence type="ECO:0000313" key="12">
    <source>
        <dbReference type="EMBL" id="PIW16252.1"/>
    </source>
</evidence>
<dbReference type="InterPro" id="IPR024932">
    <property type="entry name" value="ApbE"/>
</dbReference>
<comment type="caution">
    <text evidence="12">The sequence shown here is derived from an EMBL/GenBank/DDBJ whole genome shotgun (WGS) entry which is preliminary data.</text>
</comment>
<dbReference type="GO" id="GO:0046872">
    <property type="term" value="F:metal ion binding"/>
    <property type="evidence" value="ECO:0007669"/>
    <property type="project" value="UniProtKB-UniRule"/>
</dbReference>
<evidence type="ECO:0000256" key="11">
    <source>
        <dbReference type="PIRSR" id="PIRSR006268-2"/>
    </source>
</evidence>
<dbReference type="InterPro" id="IPR003374">
    <property type="entry name" value="ApbE-like_sf"/>
</dbReference>
<dbReference type="Proteomes" id="UP000231019">
    <property type="component" value="Unassembled WGS sequence"/>
</dbReference>
<accession>A0A2M7G347</accession>
<feature type="binding site" evidence="11">
    <location>
        <position position="311"/>
    </location>
    <ligand>
        <name>Mg(2+)</name>
        <dbReference type="ChEBI" id="CHEBI:18420"/>
    </ligand>
</feature>
<evidence type="ECO:0000313" key="13">
    <source>
        <dbReference type="Proteomes" id="UP000231019"/>
    </source>
</evidence>
<dbReference type="EMBL" id="PFFQ01000039">
    <property type="protein sequence ID" value="PIW16252.1"/>
    <property type="molecule type" value="Genomic_DNA"/>
</dbReference>
<evidence type="ECO:0000256" key="4">
    <source>
        <dbReference type="ARBA" id="ARBA00022679"/>
    </source>
</evidence>
<keyword evidence="3 10" id="KW-0285">Flavoprotein</keyword>